<organism evidence="2 3">
    <name type="scientific">Aphanomyces astaci</name>
    <name type="common">Crayfish plague agent</name>
    <dbReference type="NCBI Taxonomy" id="112090"/>
    <lineage>
        <taxon>Eukaryota</taxon>
        <taxon>Sar</taxon>
        <taxon>Stramenopiles</taxon>
        <taxon>Oomycota</taxon>
        <taxon>Saprolegniomycetes</taxon>
        <taxon>Saprolegniales</taxon>
        <taxon>Verrucalvaceae</taxon>
        <taxon>Aphanomyces</taxon>
    </lineage>
</organism>
<evidence type="ECO:0000313" key="2">
    <source>
        <dbReference type="EMBL" id="RHY04386.1"/>
    </source>
</evidence>
<proteinExistence type="predicted"/>
<evidence type="ECO:0000256" key="1">
    <source>
        <dbReference type="SAM" id="MobiDB-lite"/>
    </source>
</evidence>
<gene>
    <name evidence="2" type="ORF">DYB36_006219</name>
</gene>
<dbReference type="VEuPathDB" id="FungiDB:H257_05313"/>
<dbReference type="AlphaFoldDB" id="A0A397ABE8"/>
<feature type="region of interest" description="Disordered" evidence="1">
    <location>
        <begin position="175"/>
        <end position="200"/>
    </location>
</feature>
<protein>
    <submittedName>
        <fullName evidence="2">Uncharacterized protein</fullName>
    </submittedName>
</protein>
<name>A0A397ABE8_APHAT</name>
<evidence type="ECO:0000313" key="3">
    <source>
        <dbReference type="Proteomes" id="UP000265427"/>
    </source>
</evidence>
<comment type="caution">
    <text evidence="2">The sequence shown here is derived from an EMBL/GenBank/DDBJ whole genome shotgun (WGS) entry which is preliminary data.</text>
</comment>
<reference evidence="2 3" key="1">
    <citation type="submission" date="2018-08" db="EMBL/GenBank/DDBJ databases">
        <title>Aphanomyces genome sequencing and annotation.</title>
        <authorList>
            <person name="Minardi D."/>
            <person name="Oidtmann B."/>
            <person name="Van Der Giezen M."/>
            <person name="Studholme D.J."/>
        </authorList>
    </citation>
    <scope>NUCLEOTIDE SEQUENCE [LARGE SCALE GENOMIC DNA]</scope>
    <source>
        <strain evidence="2 3">Kv</strain>
    </source>
</reference>
<sequence>MSLVLRALKKQRVSHAGQGSAKVRSYKRKVPSVGVPVIHVDISEEQVEEVEEQDTNSFLDRTSVPVELPTKPKQTNTPPTVTAEATAKVDDMEPQQAPLHRRGCEDYSAFGKMEATARTGEPSTVMKEFGASIDVELVPRHVALLTELTTSPPLDVEDIPMLNNIMDDEQHATMETETNKSVWPADMPRTSTPIKELRAE</sequence>
<accession>A0A397ABE8</accession>
<dbReference type="Proteomes" id="UP000265427">
    <property type="component" value="Unassembled WGS sequence"/>
</dbReference>
<dbReference type="EMBL" id="QUSZ01006851">
    <property type="protein sequence ID" value="RHY04386.1"/>
    <property type="molecule type" value="Genomic_DNA"/>
</dbReference>